<dbReference type="EMBL" id="LFZN01000048">
    <property type="protein sequence ID" value="KXT01936.1"/>
    <property type="molecule type" value="Genomic_DNA"/>
</dbReference>
<keyword evidence="2" id="KW-1185">Reference proteome</keyword>
<comment type="caution">
    <text evidence="1">The sequence shown here is derived from an EMBL/GenBank/DDBJ whole genome shotgun (WGS) entry which is preliminary data.</text>
</comment>
<proteinExistence type="predicted"/>
<protein>
    <submittedName>
        <fullName evidence="1">Uncharacterized protein</fullName>
    </submittedName>
</protein>
<reference evidence="1 2" key="1">
    <citation type="submission" date="2015-07" db="EMBL/GenBank/DDBJ databases">
        <title>Comparative genomics of the Sigatoka disease complex on banana suggests a link between parallel evolutionary changes in Pseudocercospora fijiensis and Pseudocercospora eumusae and increased virulence on the banana host.</title>
        <authorList>
            <person name="Chang T.-C."/>
            <person name="Salvucci A."/>
            <person name="Crous P.W."/>
            <person name="Stergiopoulos I."/>
        </authorList>
    </citation>
    <scope>NUCLEOTIDE SEQUENCE [LARGE SCALE GENOMIC DNA]</scope>
    <source>
        <strain evidence="1 2">CBS 114824</strain>
    </source>
</reference>
<name>A0A139HHP3_9PEZI</name>
<accession>A0A139HHP3</accession>
<evidence type="ECO:0000313" key="1">
    <source>
        <dbReference type="EMBL" id="KXT01936.1"/>
    </source>
</evidence>
<sequence>MLDNHSRLYGAVYKSPINLVVDNMRMIWVQHDAGAIGLMTRSTHKTIEPRAIVLPFALRIDFGFDPQIHSELKTLLAVDVGWQESVPKSERFGPWKSIWTKAAAKILTRTLSTYLAE</sequence>
<evidence type="ECO:0000313" key="2">
    <source>
        <dbReference type="Proteomes" id="UP000070133"/>
    </source>
</evidence>
<organism evidence="1 2">
    <name type="scientific">Pseudocercospora eumusae</name>
    <dbReference type="NCBI Taxonomy" id="321146"/>
    <lineage>
        <taxon>Eukaryota</taxon>
        <taxon>Fungi</taxon>
        <taxon>Dikarya</taxon>
        <taxon>Ascomycota</taxon>
        <taxon>Pezizomycotina</taxon>
        <taxon>Dothideomycetes</taxon>
        <taxon>Dothideomycetidae</taxon>
        <taxon>Mycosphaerellales</taxon>
        <taxon>Mycosphaerellaceae</taxon>
        <taxon>Pseudocercospora</taxon>
    </lineage>
</organism>
<dbReference type="AlphaFoldDB" id="A0A139HHP3"/>
<dbReference type="Proteomes" id="UP000070133">
    <property type="component" value="Unassembled WGS sequence"/>
</dbReference>
<gene>
    <name evidence="1" type="ORF">AC578_2540</name>
</gene>